<proteinExistence type="predicted"/>
<evidence type="ECO:0000313" key="2">
    <source>
        <dbReference type="EMBL" id="MCX4149942.1"/>
    </source>
</evidence>
<dbReference type="RefSeq" id="WP_266260737.1">
    <property type="nucleotide sequence ID" value="NZ_JAMXWF010000035.1"/>
</dbReference>
<dbReference type="InterPro" id="IPR012912">
    <property type="entry name" value="Plasmid_pRiA4b_Orf3-like"/>
</dbReference>
<dbReference type="Proteomes" id="UP001242288">
    <property type="component" value="Unassembled WGS sequence"/>
</dbReference>
<comment type="caution">
    <text evidence="3">The sequence shown here is derived from an EMBL/GenBank/DDBJ whole genome shotgun (WGS) entry which is preliminary data.</text>
</comment>
<dbReference type="EMBL" id="JAPKHW010000035">
    <property type="protein sequence ID" value="MCX4149942.1"/>
    <property type="molecule type" value="Genomic_DNA"/>
</dbReference>
<sequence length="202" mass="23913">MYSDPSEATSLLQLRISLRGVSPPVLRRLLIPERITVAQLHHLMQLAMGWTDEHLHQFIIRGWRYGGHRDGALQFFEGPDSLSLAEFGLHEHERFAYVYDFTAWWLHDVRVERRMHNQRPKTVPRCIAGAGGCPPEHTGGPERYMKALEEHGEYEFLEWLETLRENRIDLNDLRVEADEWLFWLDRRFDRRAANERLQTLAR</sequence>
<name>A0AAP5BJQ4_9BURK</name>
<dbReference type="SUPFAM" id="SSF159941">
    <property type="entry name" value="MM3350-like"/>
    <property type="match status" value="1"/>
</dbReference>
<dbReference type="InterPro" id="IPR024047">
    <property type="entry name" value="MM3350-like_sf"/>
</dbReference>
<reference evidence="3" key="1">
    <citation type="submission" date="2022-06" db="EMBL/GenBank/DDBJ databases">
        <title>PHB producers.</title>
        <authorList>
            <person name="Besaury L."/>
        </authorList>
    </citation>
    <scope>NUCLEOTIDE SEQUENCE</scope>
    <source>
        <strain evidence="3 4">SEWS6</strain>
    </source>
</reference>
<keyword evidence="4" id="KW-1185">Reference proteome</keyword>
<dbReference type="EMBL" id="JAMXWF010000035">
    <property type="protein sequence ID" value="MDQ6411760.1"/>
    <property type="molecule type" value="Genomic_DNA"/>
</dbReference>
<feature type="domain" description="Plasmid pRiA4b Orf3-like" evidence="1">
    <location>
        <begin position="12"/>
        <end position="161"/>
    </location>
</feature>
<dbReference type="Pfam" id="PF07929">
    <property type="entry name" value="PRiA4_ORF3"/>
    <property type="match status" value="1"/>
</dbReference>
<gene>
    <name evidence="3" type="ORF">NIE36_31895</name>
    <name evidence="2" type="ORF">OSB80_31960</name>
</gene>
<protein>
    <submittedName>
        <fullName evidence="3">Plasmid pRiA4b ORF-3 family protein</fullName>
    </submittedName>
</protein>
<dbReference type="PANTHER" id="PTHR41878">
    <property type="entry name" value="LEXA REPRESSOR-RELATED"/>
    <property type="match status" value="1"/>
</dbReference>
<dbReference type="AlphaFoldDB" id="A0AAP5BJQ4"/>
<evidence type="ECO:0000313" key="4">
    <source>
        <dbReference type="Proteomes" id="UP001209412"/>
    </source>
</evidence>
<evidence type="ECO:0000313" key="3">
    <source>
        <dbReference type="EMBL" id="MDQ6411760.1"/>
    </source>
</evidence>
<dbReference type="PANTHER" id="PTHR41878:SF1">
    <property type="entry name" value="TNPR PROTEIN"/>
    <property type="match status" value="1"/>
</dbReference>
<dbReference type="Proteomes" id="UP001209412">
    <property type="component" value="Unassembled WGS sequence"/>
</dbReference>
<dbReference type="Gene3D" id="3.10.290.30">
    <property type="entry name" value="MM3350-like"/>
    <property type="match status" value="1"/>
</dbReference>
<evidence type="ECO:0000313" key="5">
    <source>
        <dbReference type="Proteomes" id="UP001242288"/>
    </source>
</evidence>
<accession>A0AAP5BJQ4</accession>
<evidence type="ECO:0000259" key="1">
    <source>
        <dbReference type="Pfam" id="PF07929"/>
    </source>
</evidence>
<organism evidence="3 5">
    <name type="scientific">Paraburkholderia madseniana</name>
    <dbReference type="NCBI Taxonomy" id="2599607"/>
    <lineage>
        <taxon>Bacteria</taxon>
        <taxon>Pseudomonadati</taxon>
        <taxon>Pseudomonadota</taxon>
        <taxon>Betaproteobacteria</taxon>
        <taxon>Burkholderiales</taxon>
        <taxon>Burkholderiaceae</taxon>
        <taxon>Paraburkholderia</taxon>
    </lineage>
</organism>